<dbReference type="GO" id="GO:0016491">
    <property type="term" value="F:oxidoreductase activity"/>
    <property type="evidence" value="ECO:0007669"/>
    <property type="project" value="UniProtKB-KW"/>
</dbReference>
<feature type="domain" description="4Fe-4S Mo/W bis-MGD-type" evidence="10">
    <location>
        <begin position="71"/>
        <end position="155"/>
    </location>
</feature>
<keyword evidence="5" id="KW-0479">Metal-binding</keyword>
<dbReference type="GO" id="GO:0051539">
    <property type="term" value="F:4 iron, 4 sulfur cluster binding"/>
    <property type="evidence" value="ECO:0007669"/>
    <property type="project" value="UniProtKB-KW"/>
</dbReference>
<reference evidence="11 12" key="1">
    <citation type="submission" date="2014-01" db="EMBL/GenBank/DDBJ databases">
        <authorList>
            <person name="Durkin A.S."/>
            <person name="McCorrison J."/>
            <person name="Torralba M."/>
            <person name="Gillis M."/>
            <person name="Haft D.H."/>
            <person name="Methe B."/>
            <person name="Sutton G."/>
            <person name="Nelson K.E."/>
        </authorList>
    </citation>
    <scope>NUCLEOTIDE SEQUENCE [LARGE SCALE GENOMIC DNA]</scope>
    <source>
        <strain evidence="11 12">205/92</strain>
    </source>
</reference>
<keyword evidence="3" id="KW-0004">4Fe-4S</keyword>
<gene>
    <name evidence="11" type="ORF">HMPREF1563_1371</name>
</gene>
<keyword evidence="4" id="KW-0500">Molybdenum</keyword>
<dbReference type="InterPro" id="IPR006656">
    <property type="entry name" value="Mopterin_OxRdtase"/>
</dbReference>
<name>A0AAV3M805_9GAMM</name>
<evidence type="ECO:0000256" key="1">
    <source>
        <dbReference type="ARBA" id="ARBA00001942"/>
    </source>
</evidence>
<keyword evidence="8" id="KW-0408">Iron</keyword>
<dbReference type="SMART" id="SM00926">
    <property type="entry name" value="Molybdop_Fe4S4"/>
    <property type="match status" value="1"/>
</dbReference>
<evidence type="ECO:0000256" key="9">
    <source>
        <dbReference type="ARBA" id="ARBA00023014"/>
    </source>
</evidence>
<dbReference type="InterPro" id="IPR009010">
    <property type="entry name" value="Asp_de-COase-like_dom_sf"/>
</dbReference>
<comment type="similarity">
    <text evidence="2">Belongs to the prokaryotic molybdopterin-containing oxidoreductase family.</text>
</comment>
<dbReference type="PROSITE" id="PS51318">
    <property type="entry name" value="TAT"/>
    <property type="match status" value="1"/>
</dbReference>
<evidence type="ECO:0000256" key="5">
    <source>
        <dbReference type="ARBA" id="ARBA00022723"/>
    </source>
</evidence>
<protein>
    <submittedName>
        <fullName evidence="11">Molybdopterin oxidoreductase</fullName>
    </submittedName>
</protein>
<sequence length="1033" mass="112702">MAKFSRRQWLKGGLVVGGLALFGASYREVAKRAVDGLVDGTSGKVTLNRINGNSLIPEGTAIGGWKENPEQVVSMTQCFGCWTQCGIRARVDSAKNEVLRIAGNPYHPLSHEKHFPYGMPLSTAFAKMGGESGLEHRSTACARGATLMEGLTSPLRILEPMKRVGKRGEGKWERISFEQLIKEVVEGGDLFGEGHVDGLRAIRDLETPLDPSQPKLGPKANQLLVTNAGDDGRDGFIRRFAQNAFGSKNFGAHGAYCGLAYRAGSGALMDDLDKNAHVKPDWDNTRFALFIGTSPAQSGNPFKRQGRQLASARLRDSFNYVVVSPALPLTTTLANDHGHWVPVQPGTDAALVMGMIRWIIENNRYNAAYLSVPSEKSMEAAGEKSWTNATHLVITDDAHPLAGNLLQEFHLTGVVPEVAENGKDEEKKAYLVQDANGELKLADDVTNAELFVTRQVTLHDGSEVTVKSSFQCLKEAADRMTLEEYSQRCQVPVKTIESLGKALTSYDRKAAVISHGGMMSGNGFYTAWAVIMLNALIGNLNLKGGVSVGGGKFNGENDGPRYNIAGYKGKVKPKGVVLSRSNEVYEKSDEFKARVAAGEKPYPAKAPWYPFAKGQLTEQLASALLGYPYSLKAWITNMTNPVYGIAGIRQVMEEKLKDPKHLPLIIGIDAFMNETTALADYIVPDTHNFESWGFSAPWSGVQVKASTARWPIVESRTAKTVDGQPISMEAFCIAVAKELKLPGFGDNVIADMDGNMYPLNTAEDYYLRVAANMAWLGEKPVPEAATEDIKISGVERIMPDITRTLKPEEVRRVAYIFTRGGRFAPYEKAWDGDATGPQWKKGLQIWNPTVAINRHAITGERFSGCPTYYPPRMANGEDVNAVFPEKEWPLKMMSFKSHVMSSSTTMIERLRHVKPTNLVAIHPDDAAKMGVKHGDWIKITTPGGHAEAQISVLDGVMPGVLAVEHGYGHTEMGAKQHYLDGAPMPMNAANGSGINLNDLGFADPTREVANTWLDWVSGASVRQGLPARIELLG</sequence>
<dbReference type="SUPFAM" id="SSF53706">
    <property type="entry name" value="Formate dehydrogenase/DMSO reductase, domains 1-3"/>
    <property type="match status" value="1"/>
</dbReference>
<dbReference type="GO" id="GO:0046872">
    <property type="term" value="F:metal ion binding"/>
    <property type="evidence" value="ECO:0007669"/>
    <property type="project" value="UniProtKB-KW"/>
</dbReference>
<dbReference type="CDD" id="cd02780">
    <property type="entry name" value="MopB_CT_Tetrathionate_Arsenate-R"/>
    <property type="match status" value="1"/>
</dbReference>
<dbReference type="InterPro" id="IPR037946">
    <property type="entry name" value="MopB_CT_Tetrathionate"/>
</dbReference>
<dbReference type="PANTHER" id="PTHR43742">
    <property type="entry name" value="TRIMETHYLAMINE-N-OXIDE REDUCTASE"/>
    <property type="match status" value="1"/>
</dbReference>
<evidence type="ECO:0000256" key="2">
    <source>
        <dbReference type="ARBA" id="ARBA00010312"/>
    </source>
</evidence>
<dbReference type="Proteomes" id="UP000022311">
    <property type="component" value="Unassembled WGS sequence"/>
</dbReference>
<dbReference type="NCBIfam" id="NF011567">
    <property type="entry name" value="PRK14991.1"/>
    <property type="match status" value="1"/>
</dbReference>
<dbReference type="Gene3D" id="2.20.25.90">
    <property type="entry name" value="ADC-like domains"/>
    <property type="match status" value="1"/>
</dbReference>
<evidence type="ECO:0000313" key="12">
    <source>
        <dbReference type="Proteomes" id="UP000022311"/>
    </source>
</evidence>
<keyword evidence="7" id="KW-0560">Oxidoreductase</keyword>
<dbReference type="Gene3D" id="3.40.228.10">
    <property type="entry name" value="Dimethylsulfoxide Reductase, domain 2"/>
    <property type="match status" value="1"/>
</dbReference>
<keyword evidence="9" id="KW-0411">Iron-sulfur</keyword>
<evidence type="ECO:0000256" key="6">
    <source>
        <dbReference type="ARBA" id="ARBA00022729"/>
    </source>
</evidence>
<dbReference type="Gene3D" id="3.40.50.740">
    <property type="match status" value="2"/>
</dbReference>
<dbReference type="SUPFAM" id="SSF50692">
    <property type="entry name" value="ADC-like"/>
    <property type="match status" value="1"/>
</dbReference>
<evidence type="ECO:0000256" key="8">
    <source>
        <dbReference type="ARBA" id="ARBA00023004"/>
    </source>
</evidence>
<evidence type="ECO:0000256" key="3">
    <source>
        <dbReference type="ARBA" id="ARBA00022485"/>
    </source>
</evidence>
<comment type="cofactor">
    <cofactor evidence="1">
        <name>Mo-bis(molybdopterin guanine dinucleotide)</name>
        <dbReference type="ChEBI" id="CHEBI:60539"/>
    </cofactor>
</comment>
<dbReference type="RefSeq" id="WP_036960536.1">
    <property type="nucleotide sequence ID" value="NZ_JALD01000028.1"/>
</dbReference>
<dbReference type="Gene3D" id="2.40.40.20">
    <property type="match status" value="1"/>
</dbReference>
<dbReference type="AlphaFoldDB" id="A0AAV3M805"/>
<proteinExistence type="inferred from homology"/>
<dbReference type="Pfam" id="PF00384">
    <property type="entry name" value="Molybdopterin"/>
    <property type="match status" value="1"/>
</dbReference>
<dbReference type="InterPro" id="IPR006657">
    <property type="entry name" value="MoPterin_dinucl-bd_dom"/>
</dbReference>
<evidence type="ECO:0000259" key="10">
    <source>
        <dbReference type="PROSITE" id="PS51669"/>
    </source>
</evidence>
<dbReference type="EMBL" id="JALD01000028">
    <property type="protein sequence ID" value="EUD11986.1"/>
    <property type="molecule type" value="Genomic_DNA"/>
</dbReference>
<evidence type="ECO:0000256" key="7">
    <source>
        <dbReference type="ARBA" id="ARBA00023002"/>
    </source>
</evidence>
<dbReference type="GO" id="GO:0043546">
    <property type="term" value="F:molybdopterin cofactor binding"/>
    <property type="evidence" value="ECO:0007669"/>
    <property type="project" value="InterPro"/>
</dbReference>
<dbReference type="InterPro" id="IPR006311">
    <property type="entry name" value="TAT_signal"/>
</dbReference>
<dbReference type="InterPro" id="IPR041929">
    <property type="entry name" value="Tetrathionate-R_A_N"/>
</dbReference>
<dbReference type="PANTHER" id="PTHR43742:SF9">
    <property type="entry name" value="TETRATHIONATE REDUCTASE SUBUNIT A"/>
    <property type="match status" value="1"/>
</dbReference>
<evidence type="ECO:0000256" key="4">
    <source>
        <dbReference type="ARBA" id="ARBA00022505"/>
    </source>
</evidence>
<evidence type="ECO:0000313" key="11">
    <source>
        <dbReference type="EMBL" id="EUD11986.1"/>
    </source>
</evidence>
<dbReference type="InterPro" id="IPR006963">
    <property type="entry name" value="Mopterin_OxRdtase_4Fe-4S_dom"/>
</dbReference>
<keyword evidence="6" id="KW-0732">Signal</keyword>
<dbReference type="Pfam" id="PF01568">
    <property type="entry name" value="Molydop_binding"/>
    <property type="match status" value="1"/>
</dbReference>
<dbReference type="CDD" id="cd02758">
    <property type="entry name" value="MopB_Tetrathionate-Ra"/>
    <property type="match status" value="1"/>
</dbReference>
<organism evidence="11 12">
    <name type="scientific">Providencia alcalifaciens 205/92</name>
    <dbReference type="NCBI Taxonomy" id="1256988"/>
    <lineage>
        <taxon>Bacteria</taxon>
        <taxon>Pseudomonadati</taxon>
        <taxon>Pseudomonadota</taxon>
        <taxon>Gammaproteobacteria</taxon>
        <taxon>Enterobacterales</taxon>
        <taxon>Morganellaceae</taxon>
        <taxon>Providencia</taxon>
    </lineage>
</organism>
<accession>A0AAV3M805</accession>
<dbReference type="InterPro" id="IPR050612">
    <property type="entry name" value="Prok_Mopterin_Oxidored"/>
</dbReference>
<dbReference type="PROSITE" id="PS51669">
    <property type="entry name" value="4FE4S_MOW_BIS_MGD"/>
    <property type="match status" value="1"/>
</dbReference>
<comment type="caution">
    <text evidence="11">The sequence shown here is derived from an EMBL/GenBank/DDBJ whole genome shotgun (WGS) entry which is preliminary data.</text>
</comment>